<keyword evidence="1" id="KW-0378">Hydrolase</keyword>
<dbReference type="Proteomes" id="UP000509684">
    <property type="component" value="Chromosome"/>
</dbReference>
<dbReference type="EMBL" id="CP058708">
    <property type="protein sequence ID" value="QLH50170.1"/>
    <property type="molecule type" value="Genomic_DNA"/>
</dbReference>
<dbReference type="STRING" id="1453999.AW06_000416"/>
<dbReference type="EMBL" id="JDST02000008">
    <property type="protein sequence ID" value="KFB78193.1"/>
    <property type="molecule type" value="Genomic_DNA"/>
</dbReference>
<dbReference type="Proteomes" id="UP000021315">
    <property type="component" value="Unassembled WGS sequence"/>
</dbReference>
<dbReference type="KEGG" id="acog:HWD57_10555"/>
<proteinExistence type="predicted"/>
<evidence type="ECO:0000313" key="1">
    <source>
        <dbReference type="EMBL" id="KFB78193.1"/>
    </source>
</evidence>
<dbReference type="GO" id="GO:0016787">
    <property type="term" value="F:hydrolase activity"/>
    <property type="evidence" value="ECO:0007669"/>
    <property type="project" value="UniProtKB-KW"/>
</dbReference>
<evidence type="ECO:0000313" key="4">
    <source>
        <dbReference type="Proteomes" id="UP000509684"/>
    </source>
</evidence>
<evidence type="ECO:0000313" key="3">
    <source>
        <dbReference type="Proteomes" id="UP000021315"/>
    </source>
</evidence>
<dbReference type="GO" id="GO:0005509">
    <property type="term" value="F:calcium ion binding"/>
    <property type="evidence" value="ECO:0007669"/>
    <property type="project" value="InterPro"/>
</dbReference>
<reference evidence="2 4" key="2">
    <citation type="journal article" date="2019" name="Microbiome">
        <title>Annotated bacterial chromosomes from frame-shift-corrected long-read metagenomic data.</title>
        <authorList>
            <person name="Arumugam K."/>
            <person name="Bagci C."/>
            <person name="Bessarab I."/>
            <person name="Beier S."/>
            <person name="Buchfink B."/>
            <person name="Gorska A."/>
            <person name="Qiu G."/>
            <person name="Huson D.H."/>
            <person name="Williams R.B.H."/>
        </authorList>
    </citation>
    <scope>NUCLEOTIDE SEQUENCE [LARGE SCALE GENOMIC DNA]</scope>
    <source>
        <strain evidence="2">SSA1</strain>
    </source>
</reference>
<dbReference type="RefSeq" id="WP_034944823.1">
    <property type="nucleotide sequence ID" value="NZ_JDST02000008.1"/>
</dbReference>
<gene>
    <name evidence="1" type="ORF">AW06_000416</name>
    <name evidence="2" type="ORF">HWD57_10555</name>
</gene>
<organism evidence="1 3">
    <name type="scientific">Candidatus Accumulibacter cognatus</name>
    <dbReference type="NCBI Taxonomy" id="2954383"/>
    <lineage>
        <taxon>Bacteria</taxon>
        <taxon>Pseudomonadati</taxon>
        <taxon>Pseudomonadota</taxon>
        <taxon>Betaproteobacteria</taxon>
        <taxon>Candidatus Accumulibacter</taxon>
    </lineage>
</organism>
<dbReference type="EC" id="3.4.24.40" evidence="1"/>
<sequence length="1358" mass="135756">MITPSTNSVVTARFAGAMYNQALNYSTTQQVLASTSTPGAMTDLENQLFIRDFSNMATSDVATIVATNLGLTGEAFDAAVVFLTGWITGTVFTERGAVIAQIVNNFSLMTEDPTFGSFATAWNARVGNAVAYAQNPSSTATIAFPDVPSANLDSFTLTNGTDIATANIFTAGLVYTPGGDDRINALQDEDQLTGTGTAPTLNATLGNANDNGAPIITPKLTGIEVVNVAFTGSGANVTALDMQDATGVNAVNITRVAQAKNAEVGNLKQPVGALSLSNTNANQADTVEFSYASGVLAGLNAATMTLNSVDLGTLNIGQNVTIAGLGVATNGIETLGLVSNGSTNTVRTLNLPMDTGTAGSITITGDQSLTLASTANVVNQASNVLVEAISHGGGVLQANGRLASIDASGMTGTASLTLNIAAGTLTTGKAGTSGLPQNVSITGTANNDTFYLYDTVQAGDSLLGGLGTDTIVVYTGGVSTGSVTAVEAVDIQLVGNVTMDMDKITDAATINIRNIDNTSNNVNGINNPPVSWDNGNYTVTLNNLTAAQGAGLSIQHSTTNNGSIIDTTVVANLKSSTNANDLVGITINEGVNTDPRFNFTLQTNGDLPATAAVERVESLTVTDSDTESNTVELELATAAGLRGTITLSGGVAGTFLNLDVDTTLAPADAQAIAVGGALVPNALLTALAAAKTTYDANPTVANKAALEAAIIAANNVTGLKQVDVTGTAVDGFGWVDVGASTNMVRLVAGTINAANEASDVTIRVSTTAANTNGGQAITMGAGNDTVIFDDIAAASPTRSQAGLTNADTVVGGAGNNTLVIDGNGVNVILQQSEWDNVSGFQTVYLAGNGAGNQYFLQIDNDMITANGTNGNMIVIDNDDDSTVSTATNADVRTSNTALRLDATTLSANQHFTYDGEEGAGATADRFVVNDQNTNGGNIIDGGDIVLTVGVDSTGVTRQLVGNRSLDVMEVRNTATVTTADLANVSNVGSIVINNDQAVLQTLNLTLNSAVADALSDSGHTASLTEIETLLVTANDGLMTDAAGTALAPVAPSRILMDARTVSGAFALTITGDAGFAANDSVTLGINVGGAAQTVNLNLGTDTLAFSGTAANVTFAAATVTFADSTGTATQVFNVSNTEILDFSAYVDTASTAPATAANTITYGTAVTGVTTLTIATSSTGTTITNTSGAALNITGGSGADIIVGDPGAFADVITGGAGADVMTGGLGADTFVFAAGASGLPTATNFDTITDYVTAVDIIDFGATTLAAATAGTSGLTINAAGLVTAGAANLAAFVAAVGGVAGAAGASTVYDNGVNSYLFISDGVAGLGANDVLVQLTGITGLAAGLTFVAGDITAIA</sequence>
<dbReference type="PRINTS" id="PR00313">
    <property type="entry name" value="CABNDNGRPT"/>
</dbReference>
<protein>
    <submittedName>
        <fullName evidence="1">Serralysin</fullName>
        <ecNumber evidence="1">3.4.24.40</ecNumber>
    </submittedName>
</protein>
<accession>A0A7D5NBG2</accession>
<name>A0A080MAC7_9PROT</name>
<accession>A0A080MAC7</accession>
<dbReference type="InterPro" id="IPR011049">
    <property type="entry name" value="Serralysin-like_metalloprot_C"/>
</dbReference>
<keyword evidence="3" id="KW-1185">Reference proteome</keyword>
<reference evidence="1 3" key="1">
    <citation type="submission" date="2014-02" db="EMBL/GenBank/DDBJ databases">
        <title>Expanding our view of genomic diversity in Candidatus Accumulibacter clades.</title>
        <authorList>
            <person name="Skennerton C.T."/>
            <person name="Barr J.J."/>
            <person name="Slater F.R."/>
            <person name="Bond P.L."/>
            <person name="Tyson G.W."/>
        </authorList>
    </citation>
    <scope>NUCLEOTIDE SEQUENCE [LARGE SCALE GENOMIC DNA]</scope>
    <source>
        <strain evidence="3">SK-02</strain>
    </source>
</reference>
<dbReference type="SUPFAM" id="SSF51120">
    <property type="entry name" value="beta-Roll"/>
    <property type="match status" value="1"/>
</dbReference>
<dbReference type="Pfam" id="PF00353">
    <property type="entry name" value="HemolysinCabind"/>
    <property type="match status" value="2"/>
</dbReference>
<dbReference type="Gene3D" id="2.150.10.10">
    <property type="entry name" value="Serralysin-like metalloprotease, C-terminal"/>
    <property type="match status" value="1"/>
</dbReference>
<dbReference type="InterPro" id="IPR001343">
    <property type="entry name" value="Hemolysn_Ca-bd"/>
</dbReference>
<reference evidence="2" key="3">
    <citation type="submission" date="2020-06" db="EMBL/GenBank/DDBJ databases">
        <authorList>
            <person name="Arumugam K."/>
            <person name="Besarab I."/>
            <person name="Haryono M."/>
            <person name="Bagci C."/>
            <person name="Beier S."/>
            <person name="Buchfink B."/>
            <person name="Gorska A."/>
            <person name="Qiu G."/>
            <person name="Huson D.H."/>
            <person name="Williams R.B."/>
        </authorList>
    </citation>
    <scope>NUCLEOTIDE SEQUENCE</scope>
    <source>
        <strain evidence="2">SSA1</strain>
    </source>
</reference>
<evidence type="ECO:0000313" key="2">
    <source>
        <dbReference type="EMBL" id="QLH50170.1"/>
    </source>
</evidence>